<dbReference type="EMBL" id="JPKZ01000259">
    <property type="protein sequence ID" value="KHN88182.1"/>
    <property type="molecule type" value="Genomic_DNA"/>
</dbReference>
<dbReference type="Proteomes" id="UP000031036">
    <property type="component" value="Unassembled WGS sequence"/>
</dbReference>
<reference evidence="1 2" key="1">
    <citation type="submission" date="2014-11" db="EMBL/GenBank/DDBJ databases">
        <title>Genetic blueprint of the zoonotic pathogen Toxocara canis.</title>
        <authorList>
            <person name="Zhu X.-Q."/>
            <person name="Korhonen P.K."/>
            <person name="Cai H."/>
            <person name="Young N.D."/>
            <person name="Nejsum P."/>
            <person name="von Samson-Himmelstjerna G."/>
            <person name="Boag P.R."/>
            <person name="Tan P."/>
            <person name="Li Q."/>
            <person name="Min J."/>
            <person name="Yang Y."/>
            <person name="Wang X."/>
            <person name="Fang X."/>
            <person name="Hall R.S."/>
            <person name="Hofmann A."/>
            <person name="Sternberg P.W."/>
            <person name="Jex A.R."/>
            <person name="Gasser R.B."/>
        </authorList>
    </citation>
    <scope>NUCLEOTIDE SEQUENCE [LARGE SCALE GENOMIC DNA]</scope>
    <source>
        <strain evidence="1">PN_DK_2014</strain>
    </source>
</reference>
<evidence type="ECO:0000313" key="1">
    <source>
        <dbReference type="EMBL" id="KHN88182.1"/>
    </source>
</evidence>
<gene>
    <name evidence="1" type="ORF">Tcan_16899</name>
</gene>
<dbReference type="OrthoDB" id="10584195at2759"/>
<proteinExistence type="predicted"/>
<sequence length="183" mass="19482">MWSTFVQSTEFSASGAGSVLRGRHASISVSCIHDHPGACPDCVSVSSPTHKELFVDTNLANEAIVGNEKKPFSGPSIVTAAARDAPRTFPNCTPASQQFITRTCHTSNSSGCCQMAASSPVRLCRSSATSSARFNRAGMHKSHLQHSFDSGLDSPFSNCAILIKEVSEHFILSFLTSECPGMI</sequence>
<comment type="caution">
    <text evidence="1">The sequence shown here is derived from an EMBL/GenBank/DDBJ whole genome shotgun (WGS) entry which is preliminary data.</text>
</comment>
<evidence type="ECO:0000313" key="2">
    <source>
        <dbReference type="Proteomes" id="UP000031036"/>
    </source>
</evidence>
<protein>
    <submittedName>
        <fullName evidence="1">Uncharacterized protein</fullName>
    </submittedName>
</protein>
<accession>A0A0B2W3J5</accession>
<dbReference type="AlphaFoldDB" id="A0A0B2W3J5"/>
<organism evidence="1 2">
    <name type="scientific">Toxocara canis</name>
    <name type="common">Canine roundworm</name>
    <dbReference type="NCBI Taxonomy" id="6265"/>
    <lineage>
        <taxon>Eukaryota</taxon>
        <taxon>Metazoa</taxon>
        <taxon>Ecdysozoa</taxon>
        <taxon>Nematoda</taxon>
        <taxon>Chromadorea</taxon>
        <taxon>Rhabditida</taxon>
        <taxon>Spirurina</taxon>
        <taxon>Ascaridomorpha</taxon>
        <taxon>Ascaridoidea</taxon>
        <taxon>Toxocaridae</taxon>
        <taxon>Toxocara</taxon>
    </lineage>
</organism>
<name>A0A0B2W3J5_TOXCA</name>
<keyword evidence="2" id="KW-1185">Reference proteome</keyword>